<evidence type="ECO:0000256" key="1">
    <source>
        <dbReference type="ARBA" id="ARBA00004442"/>
    </source>
</evidence>
<dbReference type="RefSeq" id="WP_075540374.1">
    <property type="nucleotide sequence ID" value="NZ_CP053844.1"/>
</dbReference>
<keyword evidence="5" id="KW-0812">Transmembrane</keyword>
<keyword evidence="10" id="KW-1185">Reference proteome</keyword>
<feature type="coiled-coil region" evidence="8">
    <location>
        <begin position="415"/>
        <end position="473"/>
    </location>
</feature>
<dbReference type="EMBL" id="FIZP01000008">
    <property type="protein sequence ID" value="CZE48448.1"/>
    <property type="molecule type" value="Genomic_DNA"/>
</dbReference>
<keyword evidence="4" id="KW-1134">Transmembrane beta strand</keyword>
<dbReference type="Proteomes" id="UP000069632">
    <property type="component" value="Unassembled WGS sequence"/>
</dbReference>
<dbReference type="Gene3D" id="1.20.1600.10">
    <property type="entry name" value="Outer membrane efflux proteins (OEP)"/>
    <property type="match status" value="1"/>
</dbReference>
<gene>
    <name evidence="9" type="ORF">ERS672216_01423</name>
</gene>
<accession>A0A128EJB9</accession>
<evidence type="ECO:0000256" key="4">
    <source>
        <dbReference type="ARBA" id="ARBA00022452"/>
    </source>
</evidence>
<reference evidence="9 10" key="1">
    <citation type="submission" date="2016-02" db="EMBL/GenBank/DDBJ databases">
        <authorList>
            <consortium name="Pathogen Informatics"/>
        </authorList>
    </citation>
    <scope>NUCLEOTIDE SEQUENCE [LARGE SCALE GENOMIC DNA]</scope>
    <source>
        <strain evidence="9 10">RC20</strain>
    </source>
</reference>
<evidence type="ECO:0000256" key="5">
    <source>
        <dbReference type="ARBA" id="ARBA00022692"/>
    </source>
</evidence>
<evidence type="ECO:0000313" key="10">
    <source>
        <dbReference type="Proteomes" id="UP000069632"/>
    </source>
</evidence>
<protein>
    <submittedName>
        <fullName evidence="9">Outer membrane efflux protein</fullName>
    </submittedName>
</protein>
<dbReference type="SUPFAM" id="SSF56954">
    <property type="entry name" value="Outer membrane efflux proteins (OEP)"/>
    <property type="match status" value="1"/>
</dbReference>
<keyword evidence="8" id="KW-0175">Coiled coil</keyword>
<evidence type="ECO:0000313" key="9">
    <source>
        <dbReference type="EMBL" id="CZE48448.1"/>
    </source>
</evidence>
<evidence type="ECO:0000256" key="6">
    <source>
        <dbReference type="ARBA" id="ARBA00023136"/>
    </source>
</evidence>
<evidence type="ECO:0000256" key="2">
    <source>
        <dbReference type="ARBA" id="ARBA00007613"/>
    </source>
</evidence>
<dbReference type="OrthoDB" id="5363612at2"/>
<evidence type="ECO:0000256" key="3">
    <source>
        <dbReference type="ARBA" id="ARBA00022448"/>
    </source>
</evidence>
<dbReference type="GO" id="GO:0009279">
    <property type="term" value="C:cell outer membrane"/>
    <property type="evidence" value="ECO:0007669"/>
    <property type="project" value="UniProtKB-SubCell"/>
</dbReference>
<dbReference type="InterPro" id="IPR003423">
    <property type="entry name" value="OMP_efflux"/>
</dbReference>
<comment type="similarity">
    <text evidence="2">Belongs to the outer membrane factor (OMF) (TC 1.B.17) family.</text>
</comment>
<dbReference type="PANTHER" id="PTHR30026:SF20">
    <property type="entry name" value="OUTER MEMBRANE PROTEIN TOLC"/>
    <property type="match status" value="1"/>
</dbReference>
<organism evidence="9 10">
    <name type="scientific">Campylobacter geochelonis</name>
    <dbReference type="NCBI Taxonomy" id="1780362"/>
    <lineage>
        <taxon>Bacteria</taxon>
        <taxon>Pseudomonadati</taxon>
        <taxon>Campylobacterota</taxon>
        <taxon>Epsilonproteobacteria</taxon>
        <taxon>Campylobacterales</taxon>
        <taxon>Campylobacteraceae</taxon>
        <taxon>Campylobacter</taxon>
    </lineage>
</organism>
<evidence type="ECO:0000256" key="8">
    <source>
        <dbReference type="SAM" id="Coils"/>
    </source>
</evidence>
<dbReference type="PANTHER" id="PTHR30026">
    <property type="entry name" value="OUTER MEMBRANE PROTEIN TOLC"/>
    <property type="match status" value="1"/>
</dbReference>
<dbReference type="AlphaFoldDB" id="A0A128EJB9"/>
<name>A0A128EJB9_9BACT</name>
<sequence>MIKSIIQNYFINVDKKGFKTYFKFKILFIKLAGTIKKILFKSIKTIFIFLTTIFLTSGFAADKNYDLSTVSNTNKQKSTKFDYLNDAFDGAKDLDVDYKSSIKKRYPSYMGDKFSFDSLLEFTLLNSPGINLAKIDVLSALNEFDYARANYYPELGISANTEYSKRFDSGVNSVYIGNDSLSSQTTYSNSLSLVLRYDLFKFGADYYAAEAARENITNTRYKKCVYELNTSLNLLESYYEVLMYKNRVDIYEKLKNLYKMLYNYQKRLLKAGEIDKLALANSAISLADTSYELEELWLNANNSLSKLNAISGAKVKDISLLDDFGLNDTNLGFNKFEDTIIAKQFDYELMQNELALKAEEKSYYPTISFYARYDLYGSDMDSYRASQKDLEKHGYRVGLSFYMSLFDGGKRDTKVKEKEINKNRILLKKEEAKLEYEKDIADLSLYLGNKDRIENILKELQTLSNDTHSMQQRLNQSGENSKIDVLNAIIIALKKELDYKEHIIKTGYNATKANLLLRNWCGE</sequence>
<comment type="subcellular location">
    <subcellularLocation>
        <location evidence="1">Cell outer membrane</location>
    </subcellularLocation>
</comment>
<dbReference type="Pfam" id="PF02321">
    <property type="entry name" value="OEP"/>
    <property type="match status" value="1"/>
</dbReference>
<evidence type="ECO:0000256" key="7">
    <source>
        <dbReference type="ARBA" id="ARBA00023237"/>
    </source>
</evidence>
<dbReference type="GO" id="GO:0015288">
    <property type="term" value="F:porin activity"/>
    <property type="evidence" value="ECO:0007669"/>
    <property type="project" value="TreeGrafter"/>
</dbReference>
<proteinExistence type="inferred from homology"/>
<keyword evidence="3" id="KW-0813">Transport</keyword>
<dbReference type="GO" id="GO:1990281">
    <property type="term" value="C:efflux pump complex"/>
    <property type="evidence" value="ECO:0007669"/>
    <property type="project" value="TreeGrafter"/>
</dbReference>
<dbReference type="GO" id="GO:0015562">
    <property type="term" value="F:efflux transmembrane transporter activity"/>
    <property type="evidence" value="ECO:0007669"/>
    <property type="project" value="InterPro"/>
</dbReference>
<keyword evidence="7" id="KW-0998">Cell outer membrane</keyword>
<dbReference type="InterPro" id="IPR051906">
    <property type="entry name" value="TolC-like"/>
</dbReference>
<keyword evidence="6" id="KW-0472">Membrane</keyword>